<feature type="transmembrane region" description="Helical" evidence="6">
    <location>
        <begin position="83"/>
        <end position="103"/>
    </location>
</feature>
<dbReference type="Proteomes" id="UP000295781">
    <property type="component" value="Chromosome"/>
</dbReference>
<feature type="transmembrane region" description="Helical" evidence="6">
    <location>
        <begin position="259"/>
        <end position="276"/>
    </location>
</feature>
<comment type="subcellular location">
    <subcellularLocation>
        <location evidence="1">Cell membrane</location>
        <topology evidence="1">Multi-pass membrane protein</topology>
    </subcellularLocation>
</comment>
<dbReference type="GO" id="GO:0022857">
    <property type="term" value="F:transmembrane transporter activity"/>
    <property type="evidence" value="ECO:0007669"/>
    <property type="project" value="InterPro"/>
</dbReference>
<evidence type="ECO:0000256" key="2">
    <source>
        <dbReference type="ARBA" id="ARBA00022475"/>
    </source>
</evidence>
<feature type="transmembrane region" description="Helical" evidence="6">
    <location>
        <begin position="56"/>
        <end position="76"/>
    </location>
</feature>
<evidence type="ECO:0000313" key="8">
    <source>
        <dbReference type="EMBL" id="AUX23113.1"/>
    </source>
</evidence>
<keyword evidence="3 6" id="KW-0812">Transmembrane</keyword>
<dbReference type="AlphaFoldDB" id="A0A4P2Q2M6"/>
<evidence type="ECO:0000256" key="6">
    <source>
        <dbReference type="SAM" id="Phobius"/>
    </source>
</evidence>
<dbReference type="InterPro" id="IPR011701">
    <property type="entry name" value="MFS"/>
</dbReference>
<feature type="transmembrane region" description="Helical" evidence="6">
    <location>
        <begin position="18"/>
        <end position="36"/>
    </location>
</feature>
<feature type="transmembrane region" description="Helical" evidence="6">
    <location>
        <begin position="220"/>
        <end position="239"/>
    </location>
</feature>
<reference evidence="8 9" key="1">
    <citation type="submission" date="2015-09" db="EMBL/GenBank/DDBJ databases">
        <title>Sorangium comparison.</title>
        <authorList>
            <person name="Zaburannyi N."/>
            <person name="Bunk B."/>
            <person name="Overmann J."/>
            <person name="Mueller R."/>
        </authorList>
    </citation>
    <scope>NUCLEOTIDE SEQUENCE [LARGE SCALE GENOMIC DNA]</scope>
    <source>
        <strain evidence="8 9">So ceGT47</strain>
    </source>
</reference>
<feature type="transmembrane region" description="Helical" evidence="6">
    <location>
        <begin position="109"/>
        <end position="130"/>
    </location>
</feature>
<feature type="transmembrane region" description="Helical" evidence="6">
    <location>
        <begin position="174"/>
        <end position="192"/>
    </location>
</feature>
<organism evidence="8 9">
    <name type="scientific">Sorangium cellulosum</name>
    <name type="common">Polyangium cellulosum</name>
    <dbReference type="NCBI Taxonomy" id="56"/>
    <lineage>
        <taxon>Bacteria</taxon>
        <taxon>Pseudomonadati</taxon>
        <taxon>Myxococcota</taxon>
        <taxon>Polyangia</taxon>
        <taxon>Polyangiales</taxon>
        <taxon>Polyangiaceae</taxon>
        <taxon>Sorangium</taxon>
    </lineage>
</organism>
<dbReference type="InterPro" id="IPR020846">
    <property type="entry name" value="MFS_dom"/>
</dbReference>
<proteinExistence type="predicted"/>
<keyword evidence="5 6" id="KW-0472">Membrane</keyword>
<dbReference type="Pfam" id="PF07690">
    <property type="entry name" value="MFS_1"/>
    <property type="match status" value="1"/>
</dbReference>
<dbReference type="EMBL" id="CP012670">
    <property type="protein sequence ID" value="AUX23113.1"/>
    <property type="molecule type" value="Genomic_DNA"/>
</dbReference>
<evidence type="ECO:0000256" key="5">
    <source>
        <dbReference type="ARBA" id="ARBA00023136"/>
    </source>
</evidence>
<sequence>MVERGAPVVPSARSERSLLFLVAAVQFVNLLDFMMVMPLGPDFAVALGISMSDIGLIGGSYTAAAALSGVACASFLDRFDRRSALLVALLGLVAGTAAGGLATGLSSLVAARVLAGAFGGPATAIAFSIVADATPPERRGRAMGVVMGAYSLAAVLGVPVGLELARRGGFQVPFFAVAALGLLVAGLARLLLPPMRGHLAGARAAGSALRELRALVTRPLVSLAYAATAAVTMAAFLIIPNISAYAQQNLGYPRERLGLLYLAGGALSFVVMRVAGAVIDRIGAFRTSAAGAALLVAVLYAGFHSYVPGLPVLVVFVGFMTGSTIRNIAQSTLVSRVPRPAERARFGAMQSALDHLASALAAFLSARMLRELPDRRLDGMEGVAALAIAFTLASLPLLLWIERRVAVSPAAGAGPARALRGEGA</sequence>
<keyword evidence="4 6" id="KW-1133">Transmembrane helix</keyword>
<keyword evidence="2" id="KW-1003">Cell membrane</keyword>
<evidence type="ECO:0000256" key="4">
    <source>
        <dbReference type="ARBA" id="ARBA00022989"/>
    </source>
</evidence>
<dbReference type="PANTHER" id="PTHR43124">
    <property type="entry name" value="PURINE EFFLUX PUMP PBUE"/>
    <property type="match status" value="1"/>
</dbReference>
<feature type="transmembrane region" description="Helical" evidence="6">
    <location>
        <begin position="382"/>
        <end position="401"/>
    </location>
</feature>
<evidence type="ECO:0000256" key="3">
    <source>
        <dbReference type="ARBA" id="ARBA00022692"/>
    </source>
</evidence>
<dbReference type="PANTHER" id="PTHR43124:SF3">
    <property type="entry name" value="CHLORAMPHENICOL EFFLUX PUMP RV0191"/>
    <property type="match status" value="1"/>
</dbReference>
<protein>
    <submittedName>
        <fullName evidence="8">MFS transporter</fullName>
    </submittedName>
</protein>
<evidence type="ECO:0000256" key="1">
    <source>
        <dbReference type="ARBA" id="ARBA00004651"/>
    </source>
</evidence>
<dbReference type="Gene3D" id="1.20.1250.20">
    <property type="entry name" value="MFS general substrate transporter like domains"/>
    <property type="match status" value="1"/>
</dbReference>
<accession>A0A4P2Q2M6</accession>
<gene>
    <name evidence="8" type="ORF">SOCEGT47_036320</name>
</gene>
<dbReference type="GO" id="GO:0005886">
    <property type="term" value="C:plasma membrane"/>
    <property type="evidence" value="ECO:0007669"/>
    <property type="project" value="UniProtKB-SubCell"/>
</dbReference>
<name>A0A4P2Q2M6_SORCE</name>
<evidence type="ECO:0000313" key="9">
    <source>
        <dbReference type="Proteomes" id="UP000295781"/>
    </source>
</evidence>
<dbReference type="PROSITE" id="PS50850">
    <property type="entry name" value="MFS"/>
    <property type="match status" value="1"/>
</dbReference>
<dbReference type="InterPro" id="IPR050189">
    <property type="entry name" value="MFS_Efflux_Transporters"/>
</dbReference>
<feature type="transmembrane region" description="Helical" evidence="6">
    <location>
        <begin position="283"/>
        <end position="303"/>
    </location>
</feature>
<dbReference type="SUPFAM" id="SSF103473">
    <property type="entry name" value="MFS general substrate transporter"/>
    <property type="match status" value="1"/>
</dbReference>
<feature type="transmembrane region" description="Helical" evidence="6">
    <location>
        <begin position="142"/>
        <end position="162"/>
    </location>
</feature>
<evidence type="ECO:0000259" key="7">
    <source>
        <dbReference type="PROSITE" id="PS50850"/>
    </source>
</evidence>
<dbReference type="InterPro" id="IPR036259">
    <property type="entry name" value="MFS_trans_sf"/>
</dbReference>
<feature type="domain" description="Major facilitator superfamily (MFS) profile" evidence="7">
    <location>
        <begin position="18"/>
        <end position="405"/>
    </location>
</feature>